<dbReference type="EMBL" id="SLUM01000026">
    <property type="protein sequence ID" value="TCL53840.1"/>
    <property type="molecule type" value="Genomic_DNA"/>
</dbReference>
<accession>A0A4R1QUL5</accession>
<gene>
    <name evidence="3" type="ORF">EDD77_12613</name>
</gene>
<dbReference type="CDD" id="cd12797">
    <property type="entry name" value="M23_peptidase"/>
    <property type="match status" value="2"/>
</dbReference>
<dbReference type="AlphaFoldDB" id="A0A4R1QUL5"/>
<evidence type="ECO:0000313" key="3">
    <source>
        <dbReference type="EMBL" id="TCL53840.1"/>
    </source>
</evidence>
<dbReference type="InterPro" id="IPR011055">
    <property type="entry name" value="Dup_hybrid_motif"/>
</dbReference>
<keyword evidence="1" id="KW-1133">Transmembrane helix</keyword>
<name>A0A4R1QUL5_9FIRM</name>
<evidence type="ECO:0000313" key="4">
    <source>
        <dbReference type="Proteomes" id="UP000295184"/>
    </source>
</evidence>
<dbReference type="PANTHER" id="PTHR21666">
    <property type="entry name" value="PEPTIDASE-RELATED"/>
    <property type="match status" value="1"/>
</dbReference>
<dbReference type="InterPro" id="IPR050570">
    <property type="entry name" value="Cell_wall_metabolism_enzyme"/>
</dbReference>
<dbReference type="Proteomes" id="UP000295184">
    <property type="component" value="Unassembled WGS sequence"/>
</dbReference>
<keyword evidence="1" id="KW-0472">Membrane</keyword>
<feature type="domain" description="M23ase beta-sheet core" evidence="2">
    <location>
        <begin position="300"/>
        <end position="395"/>
    </location>
</feature>
<reference evidence="3 4" key="1">
    <citation type="submission" date="2019-03" db="EMBL/GenBank/DDBJ databases">
        <title>Genomic Encyclopedia of Type Strains, Phase IV (KMG-IV): sequencing the most valuable type-strain genomes for metagenomic binning, comparative biology and taxonomic classification.</title>
        <authorList>
            <person name="Goeker M."/>
        </authorList>
    </citation>
    <scope>NUCLEOTIDE SEQUENCE [LARGE SCALE GENOMIC DNA]</scope>
    <source>
        <strain evidence="3 4">DSM 100451</strain>
    </source>
</reference>
<sequence length="400" mass="43767">MSHATLLILKVASSKQGRKFIGGIIALILGLFLLFCVVTAALISSFAVLCRGNELYYPLINSNRIVEPFDPDRIIQHEYEIEVEKERPVLDENGVPKLDENGEIIMETYTDTETRVEELESPHMGVDFQVQSGSYVVSSCGGVVTDTYSSEADGNVVEIYHPEAHYSTRYMHLSTILVTEGEEIVMGQPLGKVGTTGECTPYRETEEDVGRVHFEVLNEDNEQIDPAPLLHRWGTYLDIPTMLVQEVAGSEWADWMVSEIADSDIVWNGESYMWPVPGHTALSSDFGYRDLDHDGVLENFHSGIDIPAAAGTPIYAAAPGIVSTKAHWSYGICVKISVDGQTVNVYGHMSARAEGITDGVMVQAGDLIGYVGSTGNSSGNHLHFEVDVSGQATDPKPFFG</sequence>
<dbReference type="GO" id="GO:0004222">
    <property type="term" value="F:metalloendopeptidase activity"/>
    <property type="evidence" value="ECO:0007669"/>
    <property type="project" value="TreeGrafter"/>
</dbReference>
<dbReference type="STRING" id="1650663.GCA_001486665_00054"/>
<dbReference type="OrthoDB" id="5623881at2"/>
<proteinExistence type="predicted"/>
<evidence type="ECO:0000256" key="1">
    <source>
        <dbReference type="SAM" id="Phobius"/>
    </source>
</evidence>
<dbReference type="RefSeq" id="WP_058962597.1">
    <property type="nucleotide sequence ID" value="NZ_CABKVM010000010.1"/>
</dbReference>
<protein>
    <submittedName>
        <fullName evidence="3">Peptidase M23-like protein</fullName>
    </submittedName>
</protein>
<keyword evidence="1" id="KW-0812">Transmembrane</keyword>
<evidence type="ECO:0000259" key="2">
    <source>
        <dbReference type="Pfam" id="PF01551"/>
    </source>
</evidence>
<dbReference type="Gene3D" id="2.70.70.10">
    <property type="entry name" value="Glucose Permease (Domain IIA)"/>
    <property type="match status" value="2"/>
</dbReference>
<feature type="domain" description="M23ase beta-sheet core" evidence="2">
    <location>
        <begin position="122"/>
        <end position="226"/>
    </location>
</feature>
<organism evidence="3 4">
    <name type="scientific">Allofournierella massiliensis</name>
    <dbReference type="NCBI Taxonomy" id="1650663"/>
    <lineage>
        <taxon>Bacteria</taxon>
        <taxon>Bacillati</taxon>
        <taxon>Bacillota</taxon>
        <taxon>Clostridia</taxon>
        <taxon>Eubacteriales</taxon>
        <taxon>Oscillospiraceae</taxon>
        <taxon>Allofournierella</taxon>
    </lineage>
</organism>
<dbReference type="PANTHER" id="PTHR21666:SF270">
    <property type="entry name" value="MUREIN HYDROLASE ACTIVATOR ENVC"/>
    <property type="match status" value="1"/>
</dbReference>
<dbReference type="InterPro" id="IPR016047">
    <property type="entry name" value="M23ase_b-sheet_dom"/>
</dbReference>
<comment type="caution">
    <text evidence="3">The sequence shown here is derived from an EMBL/GenBank/DDBJ whole genome shotgun (WGS) entry which is preliminary data.</text>
</comment>
<feature type="transmembrane region" description="Helical" evidence="1">
    <location>
        <begin position="20"/>
        <end position="49"/>
    </location>
</feature>
<dbReference type="Pfam" id="PF01551">
    <property type="entry name" value="Peptidase_M23"/>
    <property type="match status" value="2"/>
</dbReference>
<dbReference type="SUPFAM" id="SSF51261">
    <property type="entry name" value="Duplicated hybrid motif"/>
    <property type="match status" value="2"/>
</dbReference>